<accession>A0A6I9XI83</accession>
<dbReference type="SUPFAM" id="SSF51556">
    <property type="entry name" value="Metallo-dependent hydrolases"/>
    <property type="match status" value="1"/>
</dbReference>
<keyword evidence="2" id="KW-1185">Reference proteome</keyword>
<evidence type="ECO:0000313" key="3">
    <source>
        <dbReference type="RefSeq" id="XP_013913627.1"/>
    </source>
</evidence>
<sequence length="446" mass="51657">MKVVVQSFGGWLILFFSCVSFCVTFQLHDREMLLEMEKIRRTGGNLTLRPEEEEFNSKLMKLKEAEIATAMETGLFPPAMHFFKAKELIEKSAVFDILKKMPKGGLLHIHDYAMVSPEWLIYNISYLPHCYVSFCKETVRFKFSKPSHPKKLYSCSKWILLETYRKNLKDVSAFDKRWVKTFLIVTDTPEETYPTQASIWKKFESIFKISSGLINYAPVFKSYLYQGLLELYKDNVQYVEIRVILPAIYEANGKVHGKVWSVKVFKKVAAKLKKKYPDFLGLKLIYTTTRYLSNEYLEICFFLLPTRTVGWEDGGKSLFELQKVLWLPKIKKITLPYFFHAGETGAQVLKLVSDLRNHPAAFLLSEGYPIVVSSDDPAIFGSKGLSHDFYEMFMGVGGMSANLRTIKQLVLNSFKYSSMKPNEKKKALGVWEKKWNDFIESFLHSM</sequence>
<dbReference type="InterPro" id="IPR013659">
    <property type="entry name" value="A_deaminase_N"/>
</dbReference>
<name>A0A6I9XI83_9SAUR</name>
<dbReference type="Proteomes" id="UP000504617">
    <property type="component" value="Unplaced"/>
</dbReference>
<dbReference type="PROSITE" id="PS51257">
    <property type="entry name" value="PROKAR_LIPOPROTEIN"/>
    <property type="match status" value="1"/>
</dbReference>
<dbReference type="GO" id="GO:0006154">
    <property type="term" value="P:adenosine catabolic process"/>
    <property type="evidence" value="ECO:0007669"/>
    <property type="project" value="TreeGrafter"/>
</dbReference>
<dbReference type="InterPro" id="IPR006330">
    <property type="entry name" value="Ado/ade_deaminase"/>
</dbReference>
<proteinExistence type="predicted"/>
<dbReference type="GO" id="GO:0046103">
    <property type="term" value="P:inosine biosynthetic process"/>
    <property type="evidence" value="ECO:0007669"/>
    <property type="project" value="TreeGrafter"/>
</dbReference>
<gene>
    <name evidence="3" type="primary">CECR1</name>
</gene>
<feature type="domain" description="Adenosine/AMP deaminase N-terminal" evidence="1">
    <location>
        <begin position="29"/>
        <end position="98"/>
    </location>
</feature>
<dbReference type="PANTHER" id="PTHR11409">
    <property type="entry name" value="ADENOSINE DEAMINASE"/>
    <property type="match status" value="1"/>
</dbReference>
<dbReference type="GO" id="GO:0004000">
    <property type="term" value="F:adenosine deaminase activity"/>
    <property type="evidence" value="ECO:0007669"/>
    <property type="project" value="TreeGrafter"/>
</dbReference>
<dbReference type="RefSeq" id="XP_013913627.1">
    <property type="nucleotide sequence ID" value="XM_014058152.1"/>
</dbReference>
<dbReference type="GeneID" id="106542424"/>
<evidence type="ECO:0000313" key="2">
    <source>
        <dbReference type="Proteomes" id="UP000504617"/>
    </source>
</evidence>
<dbReference type="PANTHER" id="PTHR11409:SF39">
    <property type="entry name" value="ADENOSINE DEAMINASE 2"/>
    <property type="match status" value="1"/>
</dbReference>
<dbReference type="Gene3D" id="3.20.20.140">
    <property type="entry name" value="Metal-dependent hydrolases"/>
    <property type="match status" value="2"/>
</dbReference>
<dbReference type="GO" id="GO:0005615">
    <property type="term" value="C:extracellular space"/>
    <property type="evidence" value="ECO:0007669"/>
    <property type="project" value="InterPro"/>
</dbReference>
<dbReference type="KEGG" id="tsr:106542424"/>
<dbReference type="AlphaFoldDB" id="A0A6I9XI83"/>
<dbReference type="OrthoDB" id="7202371at2759"/>
<evidence type="ECO:0000259" key="1">
    <source>
        <dbReference type="Pfam" id="PF08451"/>
    </source>
</evidence>
<dbReference type="InterPro" id="IPR032466">
    <property type="entry name" value="Metal_Hydrolase"/>
</dbReference>
<reference evidence="3" key="1">
    <citation type="submission" date="2025-08" db="UniProtKB">
        <authorList>
            <consortium name="RefSeq"/>
        </authorList>
    </citation>
    <scope>IDENTIFICATION</scope>
    <source>
        <tissue evidence="3">Skeletal muscle</tissue>
    </source>
</reference>
<organism evidence="2 3">
    <name type="scientific">Thamnophis sirtalis</name>
    <dbReference type="NCBI Taxonomy" id="35019"/>
    <lineage>
        <taxon>Eukaryota</taxon>
        <taxon>Metazoa</taxon>
        <taxon>Chordata</taxon>
        <taxon>Craniata</taxon>
        <taxon>Vertebrata</taxon>
        <taxon>Euteleostomi</taxon>
        <taxon>Lepidosauria</taxon>
        <taxon>Squamata</taxon>
        <taxon>Bifurcata</taxon>
        <taxon>Unidentata</taxon>
        <taxon>Episquamata</taxon>
        <taxon>Toxicofera</taxon>
        <taxon>Serpentes</taxon>
        <taxon>Colubroidea</taxon>
        <taxon>Colubridae</taxon>
        <taxon>Natricinae</taxon>
        <taxon>Thamnophis</taxon>
    </lineage>
</organism>
<protein>
    <submittedName>
        <fullName evidence="3">Adenosine deaminase CECR1</fullName>
    </submittedName>
</protein>
<dbReference type="Pfam" id="PF08451">
    <property type="entry name" value="A_deaminase_N"/>
    <property type="match status" value="1"/>
</dbReference>
<dbReference type="CTD" id="51816"/>